<accession>A0A1B6FTA2</accession>
<dbReference type="GO" id="GO:0005741">
    <property type="term" value="C:mitochondrial outer membrane"/>
    <property type="evidence" value="ECO:0007669"/>
    <property type="project" value="UniProtKB-SubCell"/>
</dbReference>
<dbReference type="EMBL" id="GECZ01016526">
    <property type="protein sequence ID" value="JAS53243.1"/>
    <property type="molecule type" value="Transcribed_RNA"/>
</dbReference>
<dbReference type="PANTHER" id="PTHR13247:SF0">
    <property type="entry name" value="MITOCHONDRIAL FISSION 1 PROTEIN"/>
    <property type="match status" value="1"/>
</dbReference>
<dbReference type="InterPro" id="IPR016543">
    <property type="entry name" value="Fis1"/>
</dbReference>
<comment type="domain">
    <text evidence="8">The C-terminus is required for mitochondrial localization, while the N-terminus is necessary for mitochondrial fission.</text>
</comment>
<evidence type="ECO:0000256" key="7">
    <source>
        <dbReference type="ARBA" id="ARBA00023136"/>
    </source>
</evidence>
<dbReference type="InterPro" id="IPR028058">
    <property type="entry name" value="Fis1_TPR_N"/>
</dbReference>
<dbReference type="GO" id="GO:0016559">
    <property type="term" value="P:peroxisome fission"/>
    <property type="evidence" value="ECO:0007669"/>
    <property type="project" value="TreeGrafter"/>
</dbReference>
<dbReference type="GO" id="GO:0005778">
    <property type="term" value="C:peroxisomal membrane"/>
    <property type="evidence" value="ECO:0007669"/>
    <property type="project" value="TreeGrafter"/>
</dbReference>
<evidence type="ECO:0000313" key="9">
    <source>
        <dbReference type="EMBL" id="JAS53243.1"/>
    </source>
</evidence>
<protein>
    <recommendedName>
        <fullName evidence="8">Mitochondrial fission 1 protein</fullName>
    </recommendedName>
</protein>
<dbReference type="Pfam" id="PF14852">
    <property type="entry name" value="Fis1_TPR_N"/>
    <property type="match status" value="1"/>
</dbReference>
<name>A0A1B6FTA2_9HEMI</name>
<dbReference type="AlphaFoldDB" id="A0A1B6FTA2"/>
<organism evidence="9">
    <name type="scientific">Cuerna arida</name>
    <dbReference type="NCBI Taxonomy" id="1464854"/>
    <lineage>
        <taxon>Eukaryota</taxon>
        <taxon>Metazoa</taxon>
        <taxon>Ecdysozoa</taxon>
        <taxon>Arthropoda</taxon>
        <taxon>Hexapoda</taxon>
        <taxon>Insecta</taxon>
        <taxon>Pterygota</taxon>
        <taxon>Neoptera</taxon>
        <taxon>Paraneoptera</taxon>
        <taxon>Hemiptera</taxon>
        <taxon>Auchenorrhyncha</taxon>
        <taxon>Membracoidea</taxon>
        <taxon>Cicadellidae</taxon>
        <taxon>Cicadellinae</taxon>
        <taxon>Proconiini</taxon>
        <taxon>Cuerna</taxon>
    </lineage>
</organism>
<dbReference type="PANTHER" id="PTHR13247">
    <property type="entry name" value="TETRATRICOPEPTIDE REPEAT PROTEIN 11 TPR REPEAT PROTEIN 11"/>
    <property type="match status" value="1"/>
</dbReference>
<evidence type="ECO:0000256" key="5">
    <source>
        <dbReference type="ARBA" id="ARBA00022989"/>
    </source>
</evidence>
<evidence type="ECO:0000256" key="6">
    <source>
        <dbReference type="ARBA" id="ARBA00023128"/>
    </source>
</evidence>
<dbReference type="InterPro" id="IPR011990">
    <property type="entry name" value="TPR-like_helical_dom_sf"/>
</dbReference>
<comment type="function">
    <text evidence="8">Involved in the fragmentation of the mitochondrial network and its perinuclear clustering.</text>
</comment>
<dbReference type="InterPro" id="IPR033745">
    <property type="entry name" value="Fis1_cytosol"/>
</dbReference>
<evidence type="ECO:0000256" key="4">
    <source>
        <dbReference type="ARBA" id="ARBA00022787"/>
    </source>
</evidence>
<comment type="similarity">
    <text evidence="2 8">Belongs to the FIS1 family.</text>
</comment>
<keyword evidence="3" id="KW-0812">Transmembrane</keyword>
<keyword evidence="7 8" id="KW-0472">Membrane</keyword>
<dbReference type="CDD" id="cd12212">
    <property type="entry name" value="Fis1"/>
    <property type="match status" value="1"/>
</dbReference>
<comment type="subcellular location">
    <subcellularLocation>
        <location evidence="1">Mitochondrion outer membrane</location>
        <topology evidence="1">Single-pass membrane protein</topology>
    </subcellularLocation>
</comment>
<keyword evidence="5" id="KW-1133">Transmembrane helix</keyword>
<proteinExistence type="inferred from homology"/>
<dbReference type="SUPFAM" id="SSF48452">
    <property type="entry name" value="TPR-like"/>
    <property type="match status" value="1"/>
</dbReference>
<feature type="non-terminal residue" evidence="9">
    <location>
        <position position="1"/>
    </location>
</feature>
<evidence type="ECO:0000256" key="1">
    <source>
        <dbReference type="ARBA" id="ARBA00004572"/>
    </source>
</evidence>
<dbReference type="InterPro" id="IPR028061">
    <property type="entry name" value="Fis1_TPR_C"/>
</dbReference>
<dbReference type="GO" id="GO:0000422">
    <property type="term" value="P:autophagy of mitochondrion"/>
    <property type="evidence" value="ECO:0007669"/>
    <property type="project" value="TreeGrafter"/>
</dbReference>
<dbReference type="GO" id="GO:0000266">
    <property type="term" value="P:mitochondrial fission"/>
    <property type="evidence" value="ECO:0007669"/>
    <property type="project" value="UniProtKB-UniRule"/>
</dbReference>
<gene>
    <name evidence="9" type="ORF">g.1449</name>
</gene>
<feature type="non-terminal residue" evidence="9">
    <location>
        <position position="149"/>
    </location>
</feature>
<keyword evidence="6 8" id="KW-0496">Mitochondrion</keyword>
<evidence type="ECO:0000256" key="2">
    <source>
        <dbReference type="ARBA" id="ARBA00008937"/>
    </source>
</evidence>
<dbReference type="GO" id="GO:0043653">
    <property type="term" value="P:mitochondrial fragmentation involved in apoptotic process"/>
    <property type="evidence" value="ECO:0007669"/>
    <property type="project" value="TreeGrafter"/>
</dbReference>
<evidence type="ECO:0000256" key="3">
    <source>
        <dbReference type="ARBA" id="ARBA00022692"/>
    </source>
</evidence>
<evidence type="ECO:0000256" key="8">
    <source>
        <dbReference type="PIRNR" id="PIRNR008835"/>
    </source>
</evidence>
<dbReference type="PIRSF" id="PIRSF008835">
    <property type="entry name" value="TPR_repeat_11_Fis1"/>
    <property type="match status" value="1"/>
</dbReference>
<dbReference type="Pfam" id="PF14853">
    <property type="entry name" value="Fis1_TPR_C"/>
    <property type="match status" value="1"/>
</dbReference>
<keyword evidence="4 8" id="KW-1000">Mitochondrion outer membrane</keyword>
<dbReference type="Gene3D" id="1.25.40.10">
    <property type="entry name" value="Tetratricopeptide repeat domain"/>
    <property type="match status" value="1"/>
</dbReference>
<reference evidence="9" key="1">
    <citation type="submission" date="2015-11" db="EMBL/GenBank/DDBJ databases">
        <title>De novo transcriptome assembly of four potential Pierce s Disease insect vectors from Arizona vineyards.</title>
        <authorList>
            <person name="Tassone E.E."/>
        </authorList>
    </citation>
    <scope>NUCLEOTIDE SEQUENCE</scope>
</reference>
<sequence>IQAAMNDINTILGDFVTDEELSKIEKQYHQEKEDKLLKIETTYLYSHCLIRSRYNSDIRKGIKLLEELFKNCPDNRRDYLYYLAIGHARLGDYAISKHYIQSFLQIEPKNMQLQNLEKAVQKKIDEEGFKGLMVMGGAAVVIGSLVTAG</sequence>